<dbReference type="AlphaFoldDB" id="A0A7V1GFF6"/>
<dbReference type="Proteomes" id="UP000886188">
    <property type="component" value="Unassembled WGS sequence"/>
</dbReference>
<evidence type="ECO:0008006" key="2">
    <source>
        <dbReference type="Google" id="ProtNLM"/>
    </source>
</evidence>
<dbReference type="PIRSF" id="PIRSF028200">
    <property type="entry name" value="UCP028200"/>
    <property type="match status" value="1"/>
</dbReference>
<dbReference type="Pfam" id="PF19795">
    <property type="entry name" value="DUF6279"/>
    <property type="match status" value="1"/>
</dbReference>
<dbReference type="EMBL" id="DRGM01000134">
    <property type="protein sequence ID" value="HEA17362.1"/>
    <property type="molecule type" value="Genomic_DNA"/>
</dbReference>
<organism evidence="1">
    <name type="scientific">Pseudoalteromonas prydzensis</name>
    <dbReference type="NCBI Taxonomy" id="182141"/>
    <lineage>
        <taxon>Bacteria</taxon>
        <taxon>Pseudomonadati</taxon>
        <taxon>Pseudomonadota</taxon>
        <taxon>Gammaproteobacteria</taxon>
        <taxon>Alteromonadales</taxon>
        <taxon>Pseudoalteromonadaceae</taxon>
        <taxon>Pseudoalteromonas</taxon>
    </lineage>
</organism>
<proteinExistence type="predicted"/>
<reference evidence="1" key="1">
    <citation type="journal article" date="2020" name="mSystems">
        <title>Genome- and Community-Level Interaction Insights into Carbon Utilization and Element Cycling Functions of Hydrothermarchaeota in Hydrothermal Sediment.</title>
        <authorList>
            <person name="Zhou Z."/>
            <person name="Liu Y."/>
            <person name="Xu W."/>
            <person name="Pan J."/>
            <person name="Luo Z.H."/>
            <person name="Li M."/>
        </authorList>
    </citation>
    <scope>NUCLEOTIDE SEQUENCE [LARGE SCALE GENOMIC DNA]</scope>
    <source>
        <strain evidence="1">HyVt-346</strain>
    </source>
</reference>
<comment type="caution">
    <text evidence="1">The sequence shown here is derived from an EMBL/GenBank/DDBJ whole genome shotgun (WGS) entry which is preliminary data.</text>
</comment>
<evidence type="ECO:0000313" key="1">
    <source>
        <dbReference type="EMBL" id="HEA17362.1"/>
    </source>
</evidence>
<sequence>MSIINMILKCRVAVIAVLLIALSGCSATFTYNNIGWLSAFWIDDYVDLSKQQNKQAKALIKQSRDWHRKTQLPLYRQDLLSLQELLTENPSEQALLAHFQSAKAHWQSLVWYVKDDLITLALSLSEQQRQEFVDAIAKDMADDVDEFNQQTASERVQERLERQLDTYKDWLGPLNDQQVSLITQANSEFQSTFLLWQAYKQTRLDKLTQVFFDAQLSRDEFISQLSAVITQREAFMSDELIRLDADNSKRYVQLLINLRATLTAKQLKHANAEFAAMLKDIDQLIDDD</sequence>
<accession>A0A7V1GFF6</accession>
<protein>
    <recommendedName>
        <fullName evidence="2">Lipoprotein</fullName>
    </recommendedName>
</protein>
<gene>
    <name evidence="1" type="ORF">ENH88_13120</name>
</gene>
<name>A0A7V1GFF6_9GAMM</name>
<dbReference type="RefSeq" id="WP_304182732.1">
    <property type="nucleotide sequence ID" value="NZ_DRGM01000134.1"/>
</dbReference>
<dbReference type="InterPro" id="IPR016875">
    <property type="entry name" value="UCP028200"/>
</dbReference>